<evidence type="ECO:0000313" key="2">
    <source>
        <dbReference type="Proteomes" id="UP000009096"/>
    </source>
</evidence>
<dbReference type="KEGG" id="fvr:FVEG_17156"/>
<reference evidence="1 2" key="1">
    <citation type="journal article" date="2010" name="Nature">
        <title>Comparative genomics reveals mobile pathogenicity chromosomes in Fusarium.</title>
        <authorList>
            <person name="Ma L.J."/>
            <person name="van der Does H.C."/>
            <person name="Borkovich K.A."/>
            <person name="Coleman J.J."/>
            <person name="Daboussi M.J."/>
            <person name="Di Pietro A."/>
            <person name="Dufresne M."/>
            <person name="Freitag M."/>
            <person name="Grabherr M."/>
            <person name="Henrissat B."/>
            <person name="Houterman P.M."/>
            <person name="Kang S."/>
            <person name="Shim W.B."/>
            <person name="Woloshuk C."/>
            <person name="Xie X."/>
            <person name="Xu J.R."/>
            <person name="Antoniw J."/>
            <person name="Baker S.E."/>
            <person name="Bluhm B.H."/>
            <person name="Breakspear A."/>
            <person name="Brown D.W."/>
            <person name="Butchko R.A."/>
            <person name="Chapman S."/>
            <person name="Coulson R."/>
            <person name="Coutinho P.M."/>
            <person name="Danchin E.G."/>
            <person name="Diener A."/>
            <person name="Gale L.R."/>
            <person name="Gardiner D.M."/>
            <person name="Goff S."/>
            <person name="Hammond-Kosack K.E."/>
            <person name="Hilburn K."/>
            <person name="Hua-Van A."/>
            <person name="Jonkers W."/>
            <person name="Kazan K."/>
            <person name="Kodira C.D."/>
            <person name="Koehrsen M."/>
            <person name="Kumar L."/>
            <person name="Lee Y.H."/>
            <person name="Li L."/>
            <person name="Manners J.M."/>
            <person name="Miranda-Saavedra D."/>
            <person name="Mukherjee M."/>
            <person name="Park G."/>
            <person name="Park J."/>
            <person name="Park S.Y."/>
            <person name="Proctor R.H."/>
            <person name="Regev A."/>
            <person name="Ruiz-Roldan M.C."/>
            <person name="Sain D."/>
            <person name="Sakthikumar S."/>
            <person name="Sykes S."/>
            <person name="Schwartz D.C."/>
            <person name="Turgeon B.G."/>
            <person name="Wapinski I."/>
            <person name="Yoder O."/>
            <person name="Young S."/>
            <person name="Zeng Q."/>
            <person name="Zhou S."/>
            <person name="Galagan J."/>
            <person name="Cuomo C.A."/>
            <person name="Kistler H.C."/>
            <person name="Rep M."/>
        </authorList>
    </citation>
    <scope>NUCLEOTIDE SEQUENCE [LARGE SCALE GENOMIC DNA]</scope>
    <source>
        <strain evidence="2">M3125 / FGSC 7600</strain>
    </source>
</reference>
<dbReference type="AlphaFoldDB" id="W7NAZ3"/>
<dbReference type="RefSeq" id="XP_018759848.1">
    <property type="nucleotide sequence ID" value="XM_018906427.1"/>
</dbReference>
<keyword evidence="2" id="KW-1185">Reference proteome</keyword>
<accession>W7NAZ3</accession>
<evidence type="ECO:0000313" key="1">
    <source>
        <dbReference type="EMBL" id="EWG53657.1"/>
    </source>
</evidence>
<gene>
    <name evidence="1" type="ORF">FVEG_17156</name>
</gene>
<dbReference type="Proteomes" id="UP000009096">
    <property type="component" value="Chromosome 4"/>
</dbReference>
<proteinExistence type="predicted"/>
<dbReference type="EMBL" id="DS022259">
    <property type="protein sequence ID" value="EWG53657.1"/>
    <property type="molecule type" value="Genomic_DNA"/>
</dbReference>
<dbReference type="EMBL" id="CM000581">
    <property type="protein sequence ID" value="EWG53657.1"/>
    <property type="molecule type" value="Genomic_DNA"/>
</dbReference>
<dbReference type="GeneID" id="30074032"/>
<sequence length="189" mass="21024">MERWRQWCRGNCGTPVELAATNPYTPMPSHLASTSTCTRARPWRCRWLQRTRGSSCELDTDMHCRPLFGMTETRSDPRRYIYDTRRLGVGPNPSTCGNADIAGDVLVSVVGFDVCGEVFVVDDGISISGDADFIALVFGFRVFEKIMVIAGEVFLDGSRVVTHSEGVYLRISTRCKEGEDFSCVHTILG</sequence>
<protein>
    <submittedName>
        <fullName evidence="1">Uncharacterized protein</fullName>
    </submittedName>
</protein>
<organism evidence="1 2">
    <name type="scientific">Gibberella moniliformis (strain M3125 / FGSC 7600)</name>
    <name type="common">Maize ear and stalk rot fungus</name>
    <name type="synonym">Fusarium verticillioides</name>
    <dbReference type="NCBI Taxonomy" id="334819"/>
    <lineage>
        <taxon>Eukaryota</taxon>
        <taxon>Fungi</taxon>
        <taxon>Dikarya</taxon>
        <taxon>Ascomycota</taxon>
        <taxon>Pezizomycotina</taxon>
        <taxon>Sordariomycetes</taxon>
        <taxon>Hypocreomycetidae</taxon>
        <taxon>Hypocreales</taxon>
        <taxon>Nectriaceae</taxon>
        <taxon>Fusarium</taxon>
        <taxon>Fusarium fujikuroi species complex</taxon>
    </lineage>
</organism>
<dbReference type="VEuPathDB" id="FungiDB:FVEG_17156"/>
<name>W7NAZ3_GIBM7</name>